<comment type="function">
    <text evidence="1">Involved in the assembly process of the P-ring formation. It may associate with FlgF on the rod constituting a structure essential for the P-ring assembly or may act as a modulator protein for the P-ring assembly.</text>
</comment>
<dbReference type="AlphaFoldDB" id="A0AAE3NYU4"/>
<dbReference type="PANTHER" id="PTHR36307:SF1">
    <property type="entry name" value="FLAGELLA BASAL BODY P-RING FORMATION PROTEIN FLGA"/>
    <property type="match status" value="1"/>
</dbReference>
<dbReference type="RefSeq" id="WP_321535000.1">
    <property type="nucleotide sequence ID" value="NZ_JARGDL010000003.1"/>
</dbReference>
<gene>
    <name evidence="3" type="primary">flgA</name>
    <name evidence="3" type="ORF">P0M35_03665</name>
</gene>
<dbReference type="Gene3D" id="3.90.1210.10">
    <property type="entry name" value="Antifreeze-like/N-acetylneuraminic acid synthase C-terminal domain"/>
    <property type="match status" value="1"/>
</dbReference>
<dbReference type="Proteomes" id="UP001221302">
    <property type="component" value="Unassembled WGS sequence"/>
</dbReference>
<evidence type="ECO:0000313" key="4">
    <source>
        <dbReference type="Proteomes" id="UP001221302"/>
    </source>
</evidence>
<dbReference type="InterPro" id="IPR017585">
    <property type="entry name" value="SAF_FlgA"/>
</dbReference>
<keyword evidence="1" id="KW-0574">Periplasm</keyword>
<keyword evidence="3" id="KW-0969">Cilium</keyword>
<organism evidence="3 4">
    <name type="scientific">Stygiobacter electus</name>
    <dbReference type="NCBI Taxonomy" id="3032292"/>
    <lineage>
        <taxon>Bacteria</taxon>
        <taxon>Pseudomonadati</taxon>
        <taxon>Ignavibacteriota</taxon>
        <taxon>Ignavibacteria</taxon>
        <taxon>Ignavibacteriales</taxon>
        <taxon>Melioribacteraceae</taxon>
        <taxon>Stygiobacter</taxon>
    </lineage>
</organism>
<keyword evidence="3" id="KW-0966">Cell projection</keyword>
<protein>
    <recommendedName>
        <fullName evidence="1">Flagella basal body P-ring formation protein FlgA</fullName>
    </recommendedName>
</protein>
<dbReference type="Pfam" id="PF13144">
    <property type="entry name" value="ChapFlgA"/>
    <property type="match status" value="1"/>
</dbReference>
<keyword evidence="3" id="KW-0282">Flagellum</keyword>
<reference evidence="3" key="1">
    <citation type="submission" date="2023-03" db="EMBL/GenBank/DDBJ databases">
        <title>Stygiobacter electus gen. nov., sp. nov., facultatively anaerobic thermotolerant bacterium of the class Ignavibacteria from a well of Yessentuki mineral water deposit.</title>
        <authorList>
            <person name="Podosokorskaya O.A."/>
            <person name="Elcheninov A.G."/>
            <person name="Petrova N.F."/>
            <person name="Zavarzina D.G."/>
            <person name="Kublanov I.V."/>
            <person name="Merkel A.Y."/>
        </authorList>
    </citation>
    <scope>NUCLEOTIDE SEQUENCE</scope>
    <source>
        <strain evidence="3">09-Me</strain>
    </source>
</reference>
<evidence type="ECO:0000313" key="3">
    <source>
        <dbReference type="EMBL" id="MDF1611234.1"/>
    </source>
</evidence>
<dbReference type="NCBIfam" id="TIGR03170">
    <property type="entry name" value="flgA_cterm"/>
    <property type="match status" value="1"/>
</dbReference>
<keyword evidence="1" id="KW-1005">Bacterial flagellum biogenesis</keyword>
<dbReference type="GO" id="GO:0042597">
    <property type="term" value="C:periplasmic space"/>
    <property type="evidence" value="ECO:0007669"/>
    <property type="project" value="UniProtKB-SubCell"/>
</dbReference>
<dbReference type="EMBL" id="JARGDL010000003">
    <property type="protein sequence ID" value="MDF1611234.1"/>
    <property type="molecule type" value="Genomic_DNA"/>
</dbReference>
<proteinExistence type="inferred from homology"/>
<dbReference type="PANTHER" id="PTHR36307">
    <property type="entry name" value="FLAGELLA BASAL BODY P-RING FORMATION PROTEIN FLGA"/>
    <property type="match status" value="1"/>
</dbReference>
<accession>A0AAE3NYU4</accession>
<evidence type="ECO:0000256" key="1">
    <source>
        <dbReference type="RuleBase" id="RU362063"/>
    </source>
</evidence>
<keyword evidence="4" id="KW-1185">Reference proteome</keyword>
<comment type="caution">
    <text evidence="3">The sequence shown here is derived from an EMBL/GenBank/DDBJ whole genome shotgun (WGS) entry which is preliminary data.</text>
</comment>
<dbReference type="InterPro" id="IPR039246">
    <property type="entry name" value="Flagellar_FlgA"/>
</dbReference>
<name>A0AAE3NYU4_9BACT</name>
<sequence>MKNYLDKKLSNFEKYEFEIVSLPKKYLEIKIDEEKSFQLVKNFGYVPVVVRSANNNFQNSVITLKLKLFKKVFVTKKNIQSDELLNEKNLVEKLLDVSQLNGNTFSVTENINEFKSKVNLKENSVLLYEHLKKIPLVSKGNKIILNTGSNGVNISIEAVSRQDGYLGDIISIQAMNKIYKAKVIDKQNLELVNQ</sequence>
<evidence type="ECO:0000259" key="2">
    <source>
        <dbReference type="Pfam" id="PF13144"/>
    </source>
</evidence>
<comment type="subcellular location">
    <subcellularLocation>
        <location evidence="1">Periplasm</location>
    </subcellularLocation>
</comment>
<dbReference type="GO" id="GO:0044780">
    <property type="term" value="P:bacterial-type flagellum assembly"/>
    <property type="evidence" value="ECO:0007669"/>
    <property type="project" value="InterPro"/>
</dbReference>
<feature type="domain" description="Flagella basal body P-ring formation protein FlgA SAF" evidence="2">
    <location>
        <begin position="71"/>
        <end position="189"/>
    </location>
</feature>
<comment type="similarity">
    <text evidence="1">Belongs to the FlgA family.</text>
</comment>